<keyword evidence="2" id="KW-1185">Reference proteome</keyword>
<protein>
    <recommendedName>
        <fullName evidence="3">Immunity protein 72 domain-containing protein</fullName>
    </recommendedName>
</protein>
<sequence>MSDMWWRRRPERDDRDEIDAAELIASYSAWLDDRTAQARRRGCDLAFFDTAIRPTNDPTMPYVGWSHVFLERGASPPLGESWTIYRLGPKDED</sequence>
<comment type="caution">
    <text evidence="1">The sequence shown here is derived from an EMBL/GenBank/DDBJ whole genome shotgun (WGS) entry which is preliminary data.</text>
</comment>
<dbReference type="Proteomes" id="UP001228905">
    <property type="component" value="Unassembled WGS sequence"/>
</dbReference>
<accession>A0ABU0IX10</accession>
<proteinExistence type="predicted"/>
<reference evidence="1 2" key="1">
    <citation type="submission" date="2023-07" db="EMBL/GenBank/DDBJ databases">
        <title>Genomic Encyclopedia of Type Strains, Phase IV (KMG-IV): sequencing the most valuable type-strain genomes for metagenomic binning, comparative biology and taxonomic classification.</title>
        <authorList>
            <person name="Goeker M."/>
        </authorList>
    </citation>
    <scope>NUCLEOTIDE SEQUENCE [LARGE SCALE GENOMIC DNA]</scope>
    <source>
        <strain evidence="1 2">DSM 18695</strain>
    </source>
</reference>
<evidence type="ECO:0000313" key="1">
    <source>
        <dbReference type="EMBL" id="MDQ0465915.1"/>
    </source>
</evidence>
<name>A0ABU0IX10_9CAUL</name>
<evidence type="ECO:0008006" key="3">
    <source>
        <dbReference type="Google" id="ProtNLM"/>
    </source>
</evidence>
<organism evidence="1 2">
    <name type="scientific">Caulobacter ginsengisoli</name>
    <dbReference type="NCBI Taxonomy" id="400775"/>
    <lineage>
        <taxon>Bacteria</taxon>
        <taxon>Pseudomonadati</taxon>
        <taxon>Pseudomonadota</taxon>
        <taxon>Alphaproteobacteria</taxon>
        <taxon>Caulobacterales</taxon>
        <taxon>Caulobacteraceae</taxon>
        <taxon>Caulobacter</taxon>
    </lineage>
</organism>
<dbReference type="RefSeq" id="WP_307351617.1">
    <property type="nucleotide sequence ID" value="NZ_JAUSVS010000008.1"/>
</dbReference>
<evidence type="ECO:0000313" key="2">
    <source>
        <dbReference type="Proteomes" id="UP001228905"/>
    </source>
</evidence>
<dbReference type="EMBL" id="JAUSVS010000008">
    <property type="protein sequence ID" value="MDQ0465915.1"/>
    <property type="molecule type" value="Genomic_DNA"/>
</dbReference>
<gene>
    <name evidence="1" type="ORF">QO010_003707</name>
</gene>